<name>A0A177ASH9_9BILA</name>
<gene>
    <name evidence="1" type="ORF">A3Q56_07355</name>
</gene>
<evidence type="ECO:0000313" key="1">
    <source>
        <dbReference type="EMBL" id="OAF64935.1"/>
    </source>
</evidence>
<protein>
    <submittedName>
        <fullName evidence="1">Uncharacterized protein</fullName>
    </submittedName>
</protein>
<sequence>MSIKVAKNIKSTIQNLENEFILLLTHKDLWSDQKNCYILSTYSINPNMDDYKNVDFPSLLNFFESTLPSDIRVVGIACNETIENLNIKYKFNILSCFITHAVAYFKKSQQYIFLNGSPILTNVDYITDDEISLNYIHLKGHFGKMNNGDINLKMKNSPIEPDNSNYLITEIKQGFLCRGPQRKRVENKCIYCLV</sequence>
<dbReference type="AlphaFoldDB" id="A0A177ASH9"/>
<evidence type="ECO:0000313" key="2">
    <source>
        <dbReference type="Proteomes" id="UP000078046"/>
    </source>
</evidence>
<reference evidence="1 2" key="1">
    <citation type="submission" date="2016-04" db="EMBL/GenBank/DDBJ databases">
        <title>The genome of Intoshia linei affirms orthonectids as highly simplified spiralians.</title>
        <authorList>
            <person name="Mikhailov K.V."/>
            <person name="Slusarev G.S."/>
            <person name="Nikitin M.A."/>
            <person name="Logacheva M.D."/>
            <person name="Penin A."/>
            <person name="Aleoshin V."/>
            <person name="Panchin Y.V."/>
        </authorList>
    </citation>
    <scope>NUCLEOTIDE SEQUENCE [LARGE SCALE GENOMIC DNA]</scope>
    <source>
        <strain evidence="1">Intl2013</strain>
        <tissue evidence="1">Whole animal</tissue>
    </source>
</reference>
<comment type="caution">
    <text evidence="1">The sequence shown here is derived from an EMBL/GenBank/DDBJ whole genome shotgun (WGS) entry which is preliminary data.</text>
</comment>
<keyword evidence="2" id="KW-1185">Reference proteome</keyword>
<accession>A0A177ASH9</accession>
<organism evidence="1 2">
    <name type="scientific">Intoshia linei</name>
    <dbReference type="NCBI Taxonomy" id="1819745"/>
    <lineage>
        <taxon>Eukaryota</taxon>
        <taxon>Metazoa</taxon>
        <taxon>Spiralia</taxon>
        <taxon>Lophotrochozoa</taxon>
        <taxon>Mesozoa</taxon>
        <taxon>Orthonectida</taxon>
        <taxon>Rhopaluridae</taxon>
        <taxon>Intoshia</taxon>
    </lineage>
</organism>
<dbReference type="EMBL" id="LWCA01001529">
    <property type="protein sequence ID" value="OAF64935.1"/>
    <property type="molecule type" value="Genomic_DNA"/>
</dbReference>
<proteinExistence type="predicted"/>
<dbReference type="Proteomes" id="UP000078046">
    <property type="component" value="Unassembled WGS sequence"/>
</dbReference>